<dbReference type="InterPro" id="IPR021833">
    <property type="entry name" value="DUF3425"/>
</dbReference>
<dbReference type="OrthoDB" id="2985014at2759"/>
<organism evidence="2 3">
    <name type="scientific">Phaeosphaeria nodorum (strain SN15 / ATCC MYA-4574 / FGSC 10173)</name>
    <name type="common">Glume blotch fungus</name>
    <name type="synonym">Parastagonospora nodorum</name>
    <dbReference type="NCBI Taxonomy" id="321614"/>
    <lineage>
        <taxon>Eukaryota</taxon>
        <taxon>Fungi</taxon>
        <taxon>Dikarya</taxon>
        <taxon>Ascomycota</taxon>
        <taxon>Pezizomycotina</taxon>
        <taxon>Dothideomycetes</taxon>
        <taxon>Pleosporomycetidae</taxon>
        <taxon>Pleosporales</taxon>
        <taxon>Pleosporineae</taxon>
        <taxon>Phaeosphaeriaceae</taxon>
        <taxon>Parastagonospora</taxon>
    </lineage>
</organism>
<sequence length="538" mass="60228">MPSTATGKLAPTPPPEPAQLAGSADSGSWKNRLSDRQLKRKRAVDRDAHRESRAKTRQTIAVLQEQLRQMAEGRDDVLVLNLLAQVEELEKQRDMLKMRLGGVLSAVGLTGEERRALEARNANANADANYNTRECLVSHVKISEIEPVVPEPTAAGPIVADELPGHGSSQQPPSDIPDDLHMSSVTLEPLELACTGNRSPVDTELNHRMVKERQQLSLFVQISHATGSADHGLKLCSSDDDFLESIILWKLSNPIYQHVYPLANSLLHIDLAPTCITAVDMDQYIASPTFAQDLDRELFPDYNWTLQHPRPPPSASLDNKNLLQMKKRQVIAAALFCTRHWTYISHRVRLVMFTVVYKLILFLVLPTVENLHKCPRWYRPVAAQFLHPHPSFIDLLPWPLLRERLVHSYPSYENSDLISSILSNLQFSQPRLDTTSPITLIGSDLEFSPVFDQALDDLSNLSMDDAFCTRYPELTACVNTAPADSMLPPASVTTDPASLQTERSATSVRQPTRPKIQNDDRMSRLHPLPNQTVAFTMF</sequence>
<evidence type="ECO:0000256" key="1">
    <source>
        <dbReference type="SAM" id="MobiDB-lite"/>
    </source>
</evidence>
<evidence type="ECO:0008006" key="4">
    <source>
        <dbReference type="Google" id="ProtNLM"/>
    </source>
</evidence>
<dbReference type="VEuPathDB" id="FungiDB:JI435_154000"/>
<dbReference type="PANTHER" id="PTHR37012:SF2">
    <property type="entry name" value="BZIP DOMAIN-CONTAINING PROTEIN-RELATED"/>
    <property type="match status" value="1"/>
</dbReference>
<feature type="compositionally biased region" description="Polar residues" evidence="1">
    <location>
        <begin position="491"/>
        <end position="510"/>
    </location>
</feature>
<evidence type="ECO:0000313" key="2">
    <source>
        <dbReference type="EMBL" id="QRD00999.1"/>
    </source>
</evidence>
<dbReference type="Pfam" id="PF11905">
    <property type="entry name" value="DUF3425"/>
    <property type="match status" value="1"/>
</dbReference>
<feature type="region of interest" description="Disordered" evidence="1">
    <location>
        <begin position="485"/>
        <end position="522"/>
    </location>
</feature>
<evidence type="ECO:0000313" key="3">
    <source>
        <dbReference type="Proteomes" id="UP000663193"/>
    </source>
</evidence>
<dbReference type="EMBL" id="CP069033">
    <property type="protein sequence ID" value="QRD00999.1"/>
    <property type="molecule type" value="Genomic_DNA"/>
</dbReference>
<dbReference type="AlphaFoldDB" id="A0A7U2FB54"/>
<protein>
    <recommendedName>
        <fullName evidence="4">BZIP domain-containing protein</fullName>
    </recommendedName>
</protein>
<proteinExistence type="predicted"/>
<dbReference type="KEGG" id="pno:SNOG_15400"/>
<dbReference type="OMA" id="YEFRDCY"/>
<feature type="region of interest" description="Disordered" evidence="1">
    <location>
        <begin position="158"/>
        <end position="180"/>
    </location>
</feature>
<gene>
    <name evidence="2" type="ORF">JI435_154000</name>
</gene>
<accession>A0A7U2FB54</accession>
<keyword evidence="3" id="KW-1185">Reference proteome</keyword>
<name>A0A7U2FB54_PHANO</name>
<dbReference type="Proteomes" id="UP000663193">
    <property type="component" value="Chromosome 11"/>
</dbReference>
<reference evidence="3" key="1">
    <citation type="journal article" date="2021" name="BMC Genomics">
        <title>Chromosome-level genome assembly and manually-curated proteome of model necrotroph Parastagonospora nodorum Sn15 reveals a genome-wide trove of candidate effector homologs, and redundancy of virulence-related functions within an accessory chromosome.</title>
        <authorList>
            <person name="Bertazzoni S."/>
            <person name="Jones D.A.B."/>
            <person name="Phan H.T."/>
            <person name="Tan K.-C."/>
            <person name="Hane J.K."/>
        </authorList>
    </citation>
    <scope>NUCLEOTIDE SEQUENCE [LARGE SCALE GENOMIC DNA]</scope>
    <source>
        <strain evidence="3">SN15 / ATCC MYA-4574 / FGSC 10173)</strain>
    </source>
</reference>
<feature type="region of interest" description="Disordered" evidence="1">
    <location>
        <begin position="1"/>
        <end position="55"/>
    </location>
</feature>
<dbReference type="PANTHER" id="PTHR37012">
    <property type="entry name" value="B-ZIP TRANSCRIPTION FACTOR (EUROFUNG)-RELATED"/>
    <property type="match status" value="1"/>
</dbReference>
<feature type="compositionally biased region" description="Basic and acidic residues" evidence="1">
    <location>
        <begin position="44"/>
        <end position="54"/>
    </location>
</feature>
<dbReference type="RefSeq" id="XP_001805550.1">
    <property type="nucleotide sequence ID" value="XM_001805498.1"/>
</dbReference>